<feature type="transmembrane region" description="Helical" evidence="6">
    <location>
        <begin position="155"/>
        <end position="177"/>
    </location>
</feature>
<proteinExistence type="predicted"/>
<feature type="transmembrane region" description="Helical" evidence="6">
    <location>
        <begin position="121"/>
        <end position="143"/>
    </location>
</feature>
<keyword evidence="5 6" id="KW-0472">Membrane</keyword>
<dbReference type="GO" id="GO:0016020">
    <property type="term" value="C:membrane"/>
    <property type="evidence" value="ECO:0007669"/>
    <property type="project" value="UniProtKB-SubCell"/>
</dbReference>
<name>A0A9X3TZ65_9PROT</name>
<evidence type="ECO:0000313" key="9">
    <source>
        <dbReference type="Proteomes" id="UP001141619"/>
    </source>
</evidence>
<protein>
    <submittedName>
        <fullName evidence="8">MFS transporter</fullName>
    </submittedName>
</protein>
<evidence type="ECO:0000256" key="1">
    <source>
        <dbReference type="ARBA" id="ARBA00004141"/>
    </source>
</evidence>
<feature type="transmembrane region" description="Helical" evidence="6">
    <location>
        <begin position="289"/>
        <end position="311"/>
    </location>
</feature>
<gene>
    <name evidence="8" type="ORF">NYP16_10725</name>
</gene>
<dbReference type="EMBL" id="JANWOI010000003">
    <property type="protein sequence ID" value="MDA5194425.1"/>
    <property type="molecule type" value="Genomic_DNA"/>
</dbReference>
<dbReference type="CDD" id="cd17328">
    <property type="entry name" value="MFS_spinster_like"/>
    <property type="match status" value="1"/>
</dbReference>
<dbReference type="PROSITE" id="PS50850">
    <property type="entry name" value="MFS"/>
    <property type="match status" value="1"/>
</dbReference>
<reference evidence="8" key="2">
    <citation type="journal article" date="2023" name="Syst. Appl. Microbiol.">
        <title>Govania unica gen. nov., sp. nov., a rare biosphere bacterium that represents a novel family in the class Alphaproteobacteria.</title>
        <authorList>
            <person name="Vandamme P."/>
            <person name="Peeters C."/>
            <person name="Hettiarachchi A."/>
            <person name="Cnockaert M."/>
            <person name="Carlier A."/>
        </authorList>
    </citation>
    <scope>NUCLEOTIDE SEQUENCE</scope>
    <source>
        <strain evidence="8">LMG 31809</strain>
    </source>
</reference>
<dbReference type="Proteomes" id="UP001141619">
    <property type="component" value="Unassembled WGS sequence"/>
</dbReference>
<evidence type="ECO:0000259" key="7">
    <source>
        <dbReference type="PROSITE" id="PS50850"/>
    </source>
</evidence>
<keyword evidence="3 6" id="KW-0812">Transmembrane</keyword>
<dbReference type="AlphaFoldDB" id="A0A9X3TZ65"/>
<dbReference type="InterPro" id="IPR020846">
    <property type="entry name" value="MFS_dom"/>
</dbReference>
<feature type="transmembrane region" description="Helical" evidence="6">
    <location>
        <begin position="96"/>
        <end position="115"/>
    </location>
</feature>
<dbReference type="Pfam" id="PF07690">
    <property type="entry name" value="MFS_1"/>
    <property type="match status" value="1"/>
</dbReference>
<feature type="transmembrane region" description="Helical" evidence="6">
    <location>
        <begin position="197"/>
        <end position="218"/>
    </location>
</feature>
<accession>A0A9X3TZ65</accession>
<evidence type="ECO:0000256" key="2">
    <source>
        <dbReference type="ARBA" id="ARBA00022448"/>
    </source>
</evidence>
<feature type="transmembrane region" description="Helical" evidence="6">
    <location>
        <begin position="417"/>
        <end position="438"/>
    </location>
</feature>
<comment type="caution">
    <text evidence="8">The sequence shown here is derived from an EMBL/GenBank/DDBJ whole genome shotgun (WGS) entry which is preliminary data.</text>
</comment>
<evidence type="ECO:0000256" key="3">
    <source>
        <dbReference type="ARBA" id="ARBA00022692"/>
    </source>
</evidence>
<feature type="transmembrane region" description="Helical" evidence="6">
    <location>
        <begin position="26"/>
        <end position="47"/>
    </location>
</feature>
<reference evidence="8" key="1">
    <citation type="submission" date="2022-08" db="EMBL/GenBank/DDBJ databases">
        <authorList>
            <person name="Vandamme P."/>
            <person name="Hettiarachchi A."/>
            <person name="Peeters C."/>
            <person name="Cnockaert M."/>
            <person name="Carlier A."/>
        </authorList>
    </citation>
    <scope>NUCLEOTIDE SEQUENCE</scope>
    <source>
        <strain evidence="8">LMG 31809</strain>
    </source>
</reference>
<keyword evidence="4 6" id="KW-1133">Transmembrane helix</keyword>
<dbReference type="RefSeq" id="WP_274944128.1">
    <property type="nucleotide sequence ID" value="NZ_JANWOI010000003.1"/>
</dbReference>
<feature type="transmembrane region" description="Helical" evidence="6">
    <location>
        <begin position="323"/>
        <end position="341"/>
    </location>
</feature>
<dbReference type="InterPro" id="IPR011701">
    <property type="entry name" value="MFS"/>
</dbReference>
<comment type="subcellular location">
    <subcellularLocation>
        <location evidence="1">Membrane</location>
        <topology evidence="1">Multi-pass membrane protein</topology>
    </subcellularLocation>
</comment>
<evidence type="ECO:0000256" key="4">
    <source>
        <dbReference type="ARBA" id="ARBA00022989"/>
    </source>
</evidence>
<evidence type="ECO:0000256" key="6">
    <source>
        <dbReference type="SAM" id="Phobius"/>
    </source>
</evidence>
<feature type="domain" description="Major facilitator superfamily (MFS) profile" evidence="7">
    <location>
        <begin position="29"/>
        <end position="442"/>
    </location>
</feature>
<dbReference type="GO" id="GO:0022857">
    <property type="term" value="F:transmembrane transporter activity"/>
    <property type="evidence" value="ECO:0007669"/>
    <property type="project" value="InterPro"/>
</dbReference>
<dbReference type="Gene3D" id="1.20.1250.20">
    <property type="entry name" value="MFS general substrate transporter like domains"/>
    <property type="match status" value="1"/>
</dbReference>
<feature type="transmembrane region" description="Helical" evidence="6">
    <location>
        <begin position="249"/>
        <end position="269"/>
    </location>
</feature>
<feature type="transmembrane region" description="Helical" evidence="6">
    <location>
        <begin position="347"/>
        <end position="369"/>
    </location>
</feature>
<dbReference type="InterPro" id="IPR036259">
    <property type="entry name" value="MFS_trans_sf"/>
</dbReference>
<keyword evidence="2" id="KW-0813">Transport</keyword>
<feature type="transmembrane region" description="Helical" evidence="6">
    <location>
        <begin position="381"/>
        <end position="405"/>
    </location>
</feature>
<evidence type="ECO:0000256" key="5">
    <source>
        <dbReference type="ARBA" id="ARBA00023136"/>
    </source>
</evidence>
<dbReference type="SUPFAM" id="SSF103473">
    <property type="entry name" value="MFS general substrate transporter"/>
    <property type="match status" value="1"/>
</dbReference>
<dbReference type="PANTHER" id="PTHR23505:SF79">
    <property type="entry name" value="PROTEIN SPINSTER"/>
    <property type="match status" value="1"/>
</dbReference>
<feature type="transmembrane region" description="Helical" evidence="6">
    <location>
        <begin position="67"/>
        <end position="84"/>
    </location>
</feature>
<sequence length="452" mass="48593">MSDVNPGQAVFQTAILPSSRLSLSRAWYGVFILVLAYTASFIDRTILSLLVQPIQQDLGLNDTEVSLLHGLAFAIFYTFLGLPIARMADHMSRRRIIIVGITIWSLMTATCGLASRFWHLFLSRVGVGVGEAALSPAAYSMIADMFPKEQHGRALGVYSTGLYIGSGLAFIIGGTVIDMVARLNISELPFIGAVQNWQIIFFLVGLPGIAIVLLMMTVKEPPRIGQMGTATAVPFRAVLRFWGSNWKSFSCHFIGFSMTGLVFNGLLAWAPVLFMRKFGYQASEVGHALGISILIFGTCGIIAGGVLADWWVKHGRAEGPMRAGWVGALAVTPLAVLAPLAGSDQMAIAFFCLFFFFASFPYGAAIAALQAITPNPMRAQISAFFLFVLNMMGIGLGPTIVAVFTDYVFADPMAIDRSMAVVGAIFGPLGAIALYLGFKPFAASAQRANIVS</sequence>
<organism evidence="8 9">
    <name type="scientific">Govanella unica</name>
    <dbReference type="NCBI Taxonomy" id="2975056"/>
    <lineage>
        <taxon>Bacteria</taxon>
        <taxon>Pseudomonadati</taxon>
        <taxon>Pseudomonadota</taxon>
        <taxon>Alphaproteobacteria</taxon>
        <taxon>Emcibacterales</taxon>
        <taxon>Govanellaceae</taxon>
        <taxon>Govanella</taxon>
    </lineage>
</organism>
<dbReference type="InterPro" id="IPR044770">
    <property type="entry name" value="MFS_spinster-like"/>
</dbReference>
<evidence type="ECO:0000313" key="8">
    <source>
        <dbReference type="EMBL" id="MDA5194425.1"/>
    </source>
</evidence>
<dbReference type="PANTHER" id="PTHR23505">
    <property type="entry name" value="SPINSTER"/>
    <property type="match status" value="1"/>
</dbReference>
<keyword evidence="9" id="KW-1185">Reference proteome</keyword>